<dbReference type="GO" id="GO:0000976">
    <property type="term" value="F:transcription cis-regulatory region binding"/>
    <property type="evidence" value="ECO:0007669"/>
    <property type="project" value="TreeGrafter"/>
</dbReference>
<dbReference type="SUPFAM" id="SSF53822">
    <property type="entry name" value="Periplasmic binding protein-like I"/>
    <property type="match status" value="1"/>
</dbReference>
<evidence type="ECO:0000313" key="6">
    <source>
        <dbReference type="Proteomes" id="UP000248128"/>
    </source>
</evidence>
<accession>A0A318MNK8</accession>
<dbReference type="InterPro" id="IPR000843">
    <property type="entry name" value="HTH_LacI"/>
</dbReference>
<dbReference type="Gene3D" id="3.40.50.2300">
    <property type="match status" value="2"/>
</dbReference>
<dbReference type="Pfam" id="PF13377">
    <property type="entry name" value="Peripla_BP_3"/>
    <property type="match status" value="1"/>
</dbReference>
<dbReference type="OrthoDB" id="3227375at2"/>
<dbReference type="SMART" id="SM00354">
    <property type="entry name" value="HTH_LACI"/>
    <property type="match status" value="1"/>
</dbReference>
<keyword evidence="1" id="KW-0805">Transcription regulation</keyword>
<evidence type="ECO:0000259" key="4">
    <source>
        <dbReference type="PROSITE" id="PS50932"/>
    </source>
</evidence>
<dbReference type="AlphaFoldDB" id="A0A318MNK8"/>
<dbReference type="Pfam" id="PF00356">
    <property type="entry name" value="LacI"/>
    <property type="match status" value="1"/>
</dbReference>
<organism evidence="5 6">
    <name type="scientific">Bifidobacterium asteroides</name>
    <dbReference type="NCBI Taxonomy" id="1684"/>
    <lineage>
        <taxon>Bacteria</taxon>
        <taxon>Bacillati</taxon>
        <taxon>Actinomycetota</taxon>
        <taxon>Actinomycetes</taxon>
        <taxon>Bifidobacteriales</taxon>
        <taxon>Bifidobacteriaceae</taxon>
        <taxon>Bifidobacterium</taxon>
    </lineage>
</organism>
<dbReference type="InterPro" id="IPR010982">
    <property type="entry name" value="Lambda_DNA-bd_dom_sf"/>
</dbReference>
<gene>
    <name evidence="5" type="ORF">DKK74_06295</name>
</gene>
<evidence type="ECO:0000313" key="5">
    <source>
        <dbReference type="EMBL" id="PXY88230.1"/>
    </source>
</evidence>
<dbReference type="EMBL" id="QGLK01000004">
    <property type="protein sequence ID" value="PXY88230.1"/>
    <property type="molecule type" value="Genomic_DNA"/>
</dbReference>
<dbReference type="CDD" id="cd06296">
    <property type="entry name" value="PBP1_CatR-like"/>
    <property type="match status" value="1"/>
</dbReference>
<dbReference type="SUPFAM" id="SSF47413">
    <property type="entry name" value="lambda repressor-like DNA-binding domains"/>
    <property type="match status" value="1"/>
</dbReference>
<name>A0A318MNK8_9BIFI</name>
<dbReference type="InterPro" id="IPR046335">
    <property type="entry name" value="LacI/GalR-like_sensor"/>
</dbReference>
<evidence type="ECO:0000256" key="2">
    <source>
        <dbReference type="ARBA" id="ARBA00023125"/>
    </source>
</evidence>
<evidence type="ECO:0000256" key="1">
    <source>
        <dbReference type="ARBA" id="ARBA00023015"/>
    </source>
</evidence>
<keyword evidence="3" id="KW-0804">Transcription</keyword>
<dbReference type="Proteomes" id="UP000248128">
    <property type="component" value="Unassembled WGS sequence"/>
</dbReference>
<proteinExistence type="predicted"/>
<keyword evidence="2" id="KW-0238">DNA-binding</keyword>
<dbReference type="CDD" id="cd01392">
    <property type="entry name" value="HTH_LacI"/>
    <property type="match status" value="1"/>
</dbReference>
<evidence type="ECO:0000256" key="3">
    <source>
        <dbReference type="ARBA" id="ARBA00023163"/>
    </source>
</evidence>
<dbReference type="PROSITE" id="PS50932">
    <property type="entry name" value="HTH_LACI_2"/>
    <property type="match status" value="1"/>
</dbReference>
<feature type="domain" description="HTH lacI-type" evidence="4">
    <location>
        <begin position="11"/>
        <end position="65"/>
    </location>
</feature>
<dbReference type="GO" id="GO:0003700">
    <property type="term" value="F:DNA-binding transcription factor activity"/>
    <property type="evidence" value="ECO:0007669"/>
    <property type="project" value="TreeGrafter"/>
</dbReference>
<dbReference type="Gene3D" id="1.10.260.40">
    <property type="entry name" value="lambda repressor-like DNA-binding domains"/>
    <property type="match status" value="1"/>
</dbReference>
<comment type="caution">
    <text evidence="5">The sequence shown here is derived from an EMBL/GenBank/DDBJ whole genome shotgun (WGS) entry which is preliminary data.</text>
</comment>
<dbReference type="PANTHER" id="PTHR30146">
    <property type="entry name" value="LACI-RELATED TRANSCRIPTIONAL REPRESSOR"/>
    <property type="match status" value="1"/>
</dbReference>
<dbReference type="RefSeq" id="WP_110413277.1">
    <property type="nucleotide sequence ID" value="NZ_QGLK01000004.1"/>
</dbReference>
<sequence length="339" mass="37455">MLKENVANTTVQLSDIAAKTGFSLSTVSKVLNGRSDVSERTRQTITEAIETYGYHRRVRSSKNRKLIEVVFQKFDSLWCLEILRGILTEAQAHGLSVITTESGDETHPDSSWVNGVIHRQPLGVILIFSNLTVKETKLLHSYNINYLTLDPSGTPSPDNMSVQADNWTGGVIATRHLLDLGHKRIGIITGPNQMMCSRARFDGYKAALNEHGIPLDRKLVREGDFTTQCGYREALSLLKEPNPPTAIFGGCDLQSMGVYEAARRMRIRIPEDLSVVGFDDIQTSAFMGPAMTTVHQPLQEMAVMATNMLIDKEKGTITNNQVVLPTSLKVRNSTAPVDA</sequence>
<protein>
    <submittedName>
        <fullName evidence="5">LacI family transcriptional regulator</fullName>
    </submittedName>
</protein>
<dbReference type="PANTHER" id="PTHR30146:SF153">
    <property type="entry name" value="LACTOSE OPERON REPRESSOR"/>
    <property type="match status" value="1"/>
</dbReference>
<dbReference type="InterPro" id="IPR028082">
    <property type="entry name" value="Peripla_BP_I"/>
</dbReference>
<reference evidence="5 6" key="1">
    <citation type="submission" date="2018-05" db="EMBL/GenBank/DDBJ databases">
        <title>Reference genomes for bee gut microbiota database.</title>
        <authorList>
            <person name="Ellegaard K.M."/>
        </authorList>
    </citation>
    <scope>NUCLEOTIDE SEQUENCE [LARGE SCALE GENOMIC DNA]</scope>
    <source>
        <strain evidence="5 6">ESL0199</strain>
    </source>
</reference>